<name>A0A9D4YY66_CHLVU</name>
<protein>
    <submittedName>
        <fullName evidence="1">Uncharacterized protein</fullName>
    </submittedName>
</protein>
<dbReference type="AlphaFoldDB" id="A0A9D4YY66"/>
<keyword evidence="2" id="KW-1185">Reference proteome</keyword>
<proteinExistence type="predicted"/>
<dbReference type="Proteomes" id="UP001055712">
    <property type="component" value="Unassembled WGS sequence"/>
</dbReference>
<dbReference type="InterPro" id="IPR006813">
    <property type="entry name" value="Glyco_trans_17"/>
</dbReference>
<dbReference type="PANTHER" id="PTHR12224:SF0">
    <property type="entry name" value="BETA-1,4-MANNOSYL-GLYCOPROTEIN 4-BETA-N-ACETYLGLUCOSAMINYLTRANSFERASE"/>
    <property type="match status" value="1"/>
</dbReference>
<gene>
    <name evidence="1" type="ORF">D9Q98_004040</name>
</gene>
<reference evidence="1" key="1">
    <citation type="journal article" date="2019" name="Plant J.">
        <title>Chlorella vulgaris genome assembly and annotation reveals the molecular basis for metabolic acclimation to high light conditions.</title>
        <authorList>
            <person name="Cecchin M."/>
            <person name="Marcolungo L."/>
            <person name="Rossato M."/>
            <person name="Girolomoni L."/>
            <person name="Cosentino E."/>
            <person name="Cuine S."/>
            <person name="Li-Beisson Y."/>
            <person name="Delledonne M."/>
            <person name="Ballottari M."/>
        </authorList>
    </citation>
    <scope>NUCLEOTIDE SEQUENCE</scope>
    <source>
        <strain evidence="1">211/11P</strain>
    </source>
</reference>
<reference evidence="1" key="2">
    <citation type="submission" date="2020-11" db="EMBL/GenBank/DDBJ databases">
        <authorList>
            <person name="Cecchin M."/>
            <person name="Marcolungo L."/>
            <person name="Rossato M."/>
            <person name="Girolomoni L."/>
            <person name="Cosentino E."/>
            <person name="Cuine S."/>
            <person name="Li-Beisson Y."/>
            <person name="Delledonne M."/>
            <person name="Ballottari M."/>
        </authorList>
    </citation>
    <scope>NUCLEOTIDE SEQUENCE</scope>
    <source>
        <strain evidence="1">211/11P</strain>
        <tissue evidence="1">Whole cell</tissue>
    </source>
</reference>
<comment type="caution">
    <text evidence="1">The sequence shown here is derived from an EMBL/GenBank/DDBJ whole genome shotgun (WGS) entry which is preliminary data.</text>
</comment>
<organism evidence="1 2">
    <name type="scientific">Chlorella vulgaris</name>
    <name type="common">Green alga</name>
    <dbReference type="NCBI Taxonomy" id="3077"/>
    <lineage>
        <taxon>Eukaryota</taxon>
        <taxon>Viridiplantae</taxon>
        <taxon>Chlorophyta</taxon>
        <taxon>core chlorophytes</taxon>
        <taxon>Trebouxiophyceae</taxon>
        <taxon>Chlorellales</taxon>
        <taxon>Chlorellaceae</taxon>
        <taxon>Chlorella clade</taxon>
        <taxon>Chlorella</taxon>
    </lineage>
</organism>
<accession>A0A9D4YY66</accession>
<evidence type="ECO:0000313" key="1">
    <source>
        <dbReference type="EMBL" id="KAI3432491.1"/>
    </source>
</evidence>
<sequence length="280" mass="31908">MAAVVDVFTYNGEAIVAQRLAYLAPVVDRFVIVEARLSHSGTRKRELFIETHRATFAPYVDKIDFVVVEDFPDMPRLWGELSRPWVLTNAESWWREGYQRDAALPTLRGLKARFGALIALVCDSDEIPSREAIQALRNAYGSLETKSAVHLDMAFHYYGFKWTKPEQWRRAFAVTRLDTSLTELRHAEPQHVLLSAGWHCSYFMTPNEMARKISSFAHREVDTADNRDLLLLAKRLEEGTDPLGRRDAPLRLTTPDALAEIPPELTRSLDPVDALCQRGQ</sequence>
<dbReference type="PANTHER" id="PTHR12224">
    <property type="entry name" value="BETA-1,4-MANNOSYL-GLYCOPROTEIN BETA-1,4-N-ACETYLGLUCOSAMINYL-TRANSFERASE"/>
    <property type="match status" value="1"/>
</dbReference>
<dbReference type="GO" id="GO:0003830">
    <property type="term" value="F:beta-1,4-mannosylglycoprotein 4-beta-N-acetylglucosaminyltransferase activity"/>
    <property type="evidence" value="ECO:0007669"/>
    <property type="project" value="InterPro"/>
</dbReference>
<dbReference type="Pfam" id="PF04724">
    <property type="entry name" value="Glyco_transf_17"/>
    <property type="match status" value="1"/>
</dbReference>
<dbReference type="OrthoDB" id="6474464at2759"/>
<dbReference type="GO" id="GO:0006044">
    <property type="term" value="P:N-acetylglucosamine metabolic process"/>
    <property type="evidence" value="ECO:0007669"/>
    <property type="project" value="TreeGrafter"/>
</dbReference>
<dbReference type="GO" id="GO:0016020">
    <property type="term" value="C:membrane"/>
    <property type="evidence" value="ECO:0007669"/>
    <property type="project" value="InterPro"/>
</dbReference>
<dbReference type="EMBL" id="SIDB01000005">
    <property type="protein sequence ID" value="KAI3432491.1"/>
    <property type="molecule type" value="Genomic_DNA"/>
</dbReference>
<evidence type="ECO:0000313" key="2">
    <source>
        <dbReference type="Proteomes" id="UP001055712"/>
    </source>
</evidence>